<dbReference type="OMA" id="CGNCATL"/>
<evidence type="ECO:0000256" key="4">
    <source>
        <dbReference type="ARBA" id="ARBA00031123"/>
    </source>
</evidence>
<dbReference type="Proteomes" id="UP000199069">
    <property type="component" value="Unassembled WGS sequence"/>
</dbReference>
<feature type="domain" description="ATPase BadF/BadG/BcrA/BcrD type" evidence="5">
    <location>
        <begin position="13"/>
        <end position="354"/>
    </location>
</feature>
<dbReference type="InterPro" id="IPR043129">
    <property type="entry name" value="ATPase_NBD"/>
</dbReference>
<dbReference type="STRING" id="5286.A0A0K3CLD4"/>
<dbReference type="GO" id="GO:0045127">
    <property type="term" value="F:N-acetylglucosamine kinase activity"/>
    <property type="evidence" value="ECO:0007669"/>
    <property type="project" value="UniProtKB-EC"/>
</dbReference>
<dbReference type="OrthoDB" id="311172at2759"/>
<dbReference type="EC" id="2.7.1.59" evidence="2"/>
<dbReference type="EMBL" id="CWKI01000013">
    <property type="protein sequence ID" value="CTR10459.1"/>
    <property type="molecule type" value="Genomic_DNA"/>
</dbReference>
<dbReference type="Proteomes" id="UP000239560">
    <property type="component" value="Unassembled WGS sequence"/>
</dbReference>
<dbReference type="InterPro" id="IPR002731">
    <property type="entry name" value="ATPase_BadF"/>
</dbReference>
<evidence type="ECO:0000313" key="9">
    <source>
        <dbReference type="Proteomes" id="UP000239560"/>
    </source>
</evidence>
<dbReference type="PANTHER" id="PTHR43190:SF3">
    <property type="entry name" value="N-ACETYL-D-GLUCOSAMINE KINASE"/>
    <property type="match status" value="1"/>
</dbReference>
<dbReference type="Gene3D" id="3.30.420.40">
    <property type="match status" value="1"/>
</dbReference>
<dbReference type="Pfam" id="PF01869">
    <property type="entry name" value="BcrAD_BadFG"/>
    <property type="match status" value="1"/>
</dbReference>
<dbReference type="SUPFAM" id="SSF53067">
    <property type="entry name" value="Actin-like ATPase domain"/>
    <property type="match status" value="2"/>
</dbReference>
<dbReference type="InterPro" id="IPR052519">
    <property type="entry name" value="Euk-type_GlcNAc_Kinase"/>
</dbReference>
<accession>A0A0K3CLD4</accession>
<name>A0A0K3CLD4_RHOTO</name>
<keyword evidence="8" id="KW-1185">Reference proteome</keyword>
<gene>
    <name evidence="6" type="primary">FGENESH: predicted gene_13.150</name>
    <name evidence="7" type="ORF">AAT19DRAFT_10605</name>
    <name evidence="6" type="ORF">BN2166_0063200</name>
</gene>
<reference evidence="6 8" key="1">
    <citation type="submission" date="2015-07" db="EMBL/GenBank/DDBJ databases">
        <authorList>
            <person name="Cajimat M.N.B."/>
            <person name="Milazzo M.L."/>
            <person name="Fulhorst C.F."/>
        </authorList>
    </citation>
    <scope>NUCLEOTIDE SEQUENCE [LARGE SCALE GENOMIC DNA]</scope>
    <source>
        <strain evidence="6">Single colony</strain>
    </source>
</reference>
<proteinExistence type="inferred from homology"/>
<dbReference type="PANTHER" id="PTHR43190">
    <property type="entry name" value="N-ACETYL-D-GLUCOSAMINE KINASE"/>
    <property type="match status" value="1"/>
</dbReference>
<comment type="similarity">
    <text evidence="1">Belongs to the eukaryotic-type N-acetylglucosamine kinase family.</text>
</comment>
<dbReference type="CDD" id="cd24007">
    <property type="entry name" value="ASKHA_NBD_eukNAGK-like"/>
    <property type="match status" value="1"/>
</dbReference>
<reference evidence="7 9" key="2">
    <citation type="journal article" date="2018" name="Elife">
        <title>Functional genomics of lipid metabolism in the oleaginous yeast Rhodosporidium toruloides.</title>
        <authorList>
            <person name="Coradetti S.T."/>
            <person name="Pinel D."/>
            <person name="Geiselman G."/>
            <person name="Ito M."/>
            <person name="Mondo S."/>
            <person name="Reilly M.C."/>
            <person name="Cheng Y.F."/>
            <person name="Bauer S."/>
            <person name="Grigoriev I."/>
            <person name="Gladden J.M."/>
            <person name="Simmons B.A."/>
            <person name="Brem R."/>
            <person name="Arkin A.P."/>
            <person name="Skerker J.M."/>
        </authorList>
    </citation>
    <scope>NUCLEOTIDE SEQUENCE [LARGE SCALE GENOMIC DNA]</scope>
    <source>
        <strain evidence="7 9">NBRC 0880</strain>
    </source>
</reference>
<evidence type="ECO:0000313" key="6">
    <source>
        <dbReference type="EMBL" id="CTR10459.1"/>
    </source>
</evidence>
<evidence type="ECO:0000313" key="8">
    <source>
        <dbReference type="Proteomes" id="UP000199069"/>
    </source>
</evidence>
<dbReference type="AlphaFoldDB" id="A0A0K3CLD4"/>
<evidence type="ECO:0000256" key="3">
    <source>
        <dbReference type="ARBA" id="ARBA00014974"/>
    </source>
</evidence>
<evidence type="ECO:0000256" key="2">
    <source>
        <dbReference type="ARBA" id="ARBA00012122"/>
    </source>
</evidence>
<evidence type="ECO:0000313" key="7">
    <source>
        <dbReference type="EMBL" id="PRQ71065.1"/>
    </source>
</evidence>
<evidence type="ECO:0000256" key="1">
    <source>
        <dbReference type="ARBA" id="ARBA00006198"/>
    </source>
</evidence>
<sequence>MPSARLPEWFLCVDAGGTAVKCVIRSSTGLTSSALGGPCNVKSVGPRQAMRTILRATQDALSQLPLLDFPFNPDSTDDPPPLPARFFSRVWLGLAGVLYPSDVADFAPLAREAFGLEEGEDALKITNDGHLLAAPCLTMAHLHSTIATVAGTGSCNLAFRRHGSELDFIGQSGGWGFLLGDEGSAFAVSRIAMTRLLRDYDSRTTAALRDPHASLPPPLALFLDLLHHFDVPDAATLIDKTYRDHSNGVGGFLAGESNRKLWIASGARVVFRYAFEEASAKDAASRAVALAIVREAVAPLVDSILQLVGDRSVVKPSRALLSLGGGMWKADGYRDLLVRGLKERGVEFAEVKVVESAAEEGAKALCAQAE</sequence>
<organism evidence="6 8">
    <name type="scientific">Rhodotorula toruloides</name>
    <name type="common">Yeast</name>
    <name type="synonym">Rhodosporidium toruloides</name>
    <dbReference type="NCBI Taxonomy" id="5286"/>
    <lineage>
        <taxon>Eukaryota</taxon>
        <taxon>Fungi</taxon>
        <taxon>Dikarya</taxon>
        <taxon>Basidiomycota</taxon>
        <taxon>Pucciniomycotina</taxon>
        <taxon>Microbotryomycetes</taxon>
        <taxon>Sporidiobolales</taxon>
        <taxon>Sporidiobolaceae</taxon>
        <taxon>Rhodotorula</taxon>
    </lineage>
</organism>
<evidence type="ECO:0000259" key="5">
    <source>
        <dbReference type="Pfam" id="PF01869"/>
    </source>
</evidence>
<protein>
    <recommendedName>
        <fullName evidence="3">N-acetyl-D-glucosamine kinase</fullName>
        <ecNumber evidence="2">2.7.1.59</ecNumber>
    </recommendedName>
    <alternativeName>
        <fullName evidence="4">GlcNAc kinase</fullName>
    </alternativeName>
</protein>
<dbReference type="EMBL" id="LCTV02000013">
    <property type="protein sequence ID" value="PRQ71065.1"/>
    <property type="molecule type" value="Genomic_DNA"/>
</dbReference>